<accession>A0A426SLX0</accession>
<dbReference type="Proteomes" id="UP000274327">
    <property type="component" value="Unassembled WGS sequence"/>
</dbReference>
<dbReference type="AlphaFoldDB" id="A0A426SLX0"/>
<gene>
    <name evidence="3" type="ORF">DS079_08120</name>
</gene>
<dbReference type="Pfam" id="PF07615">
    <property type="entry name" value="Ykof"/>
    <property type="match status" value="2"/>
</dbReference>
<name>A0A426SLX0_9MICO</name>
<organism evidence="3 4">
    <name type="scientific">Brachybacterium paraconglomeratum</name>
    <dbReference type="NCBI Taxonomy" id="173362"/>
    <lineage>
        <taxon>Bacteria</taxon>
        <taxon>Bacillati</taxon>
        <taxon>Actinomycetota</taxon>
        <taxon>Actinomycetes</taxon>
        <taxon>Micrococcales</taxon>
        <taxon>Dermabacteraceae</taxon>
        <taxon>Brachybacterium</taxon>
    </lineage>
</organism>
<proteinExistence type="predicted"/>
<dbReference type="GeneID" id="78120988"/>
<dbReference type="InterPro" id="IPR011522">
    <property type="entry name" value="Thiamin/HMP-bd_put_YkoF"/>
</dbReference>
<feature type="domain" description="Thiamin/hydroxymethyl pyrimidine-binding YkoF putative" evidence="2">
    <location>
        <begin position="131"/>
        <end position="216"/>
    </location>
</feature>
<evidence type="ECO:0000259" key="2">
    <source>
        <dbReference type="Pfam" id="PF07615"/>
    </source>
</evidence>
<evidence type="ECO:0000256" key="1">
    <source>
        <dbReference type="SAM" id="MobiDB-lite"/>
    </source>
</evidence>
<dbReference type="InterPro" id="IPR029756">
    <property type="entry name" value="MTH1187/YkoF-like"/>
</dbReference>
<sequence>MTSSPTAPTAPAPSGDPAATPLGFGVGARVTAAVMSEDYARILEGVLSRLDLTGLVHETGDVSTYLGGHEAHLQRALIDLAEALARTGHHATLTVLLSRGCPGEVACELPGGAGPRATEVPQPRSTGRFASAEWALYPLADEVAVDGTAPDHMRDIYAAIDHAKDLGTFRGSEHFVTRLEGDAGDVIATALAGWLLVGRGVQHVTSHLTLSLNSPSHEGRELAASADAPAAGDEGQEASR</sequence>
<protein>
    <recommendedName>
        <fullName evidence="2">Thiamin/hydroxymethyl pyrimidine-binding YkoF putative domain-containing protein</fullName>
    </recommendedName>
</protein>
<comment type="caution">
    <text evidence="3">The sequence shown here is derived from an EMBL/GenBank/DDBJ whole genome shotgun (WGS) entry which is preliminary data.</text>
</comment>
<feature type="region of interest" description="Disordered" evidence="1">
    <location>
        <begin position="212"/>
        <end position="240"/>
    </location>
</feature>
<reference evidence="3 4" key="1">
    <citation type="submission" date="2018-07" db="EMBL/GenBank/DDBJ databases">
        <title>Brachybacteriurn paraconglorneratum KCTC 9916.</title>
        <authorList>
            <person name="Li Y."/>
        </authorList>
    </citation>
    <scope>NUCLEOTIDE SEQUENCE [LARGE SCALE GENOMIC DNA]</scope>
    <source>
        <strain evidence="3 4">KCTC 9916</strain>
    </source>
</reference>
<dbReference type="SUPFAM" id="SSF89957">
    <property type="entry name" value="MTH1187/YkoF-like"/>
    <property type="match status" value="1"/>
</dbReference>
<dbReference type="Gene3D" id="3.30.70.930">
    <property type="match status" value="2"/>
</dbReference>
<dbReference type="RefSeq" id="WP_126986411.1">
    <property type="nucleotide sequence ID" value="NZ_ML133854.1"/>
</dbReference>
<evidence type="ECO:0000313" key="3">
    <source>
        <dbReference type="EMBL" id="RRR19082.1"/>
    </source>
</evidence>
<evidence type="ECO:0000313" key="4">
    <source>
        <dbReference type="Proteomes" id="UP000274327"/>
    </source>
</evidence>
<dbReference type="EMBL" id="QOCI01000005">
    <property type="protein sequence ID" value="RRR19082.1"/>
    <property type="molecule type" value="Genomic_DNA"/>
</dbReference>
<feature type="domain" description="Thiamin/hydroxymethyl pyrimidine-binding YkoF putative" evidence="2">
    <location>
        <begin position="33"/>
        <end position="104"/>
    </location>
</feature>
<keyword evidence="4" id="KW-1185">Reference proteome</keyword>